<name>A0ACC1JW60_9FUNG</name>
<proteinExistence type="predicted"/>
<gene>
    <name evidence="1" type="ORF">IWQ57_003454</name>
</gene>
<evidence type="ECO:0000313" key="2">
    <source>
        <dbReference type="Proteomes" id="UP001140234"/>
    </source>
</evidence>
<dbReference type="Proteomes" id="UP001140234">
    <property type="component" value="Unassembled WGS sequence"/>
</dbReference>
<sequence length="382" mass="40016">MPVGSDTPGSSAPVAGPTPVAAAAAQTLDPPLAAGYSPQPYYCAPPQQQQQQATAFSYPMVPGSPLVALPHMGFAGGAQMSPPAGAGYAYYASSGSPSGSPPMGAMMVGRAAGHFMVGDMAAVPQHARLVHSPPMSPTYMLPGAAETEELDSRNVYIRNLPENCTDEALARMARPYGDIESSKSIIYEPTGKCKGYGFVMYRTEAQAQTAIDAFNAMGLHSTLARDSIKAKLKRLQDRNSTNVYVSNLPPDVDEAKLVELLRPHRVVSAKILRDSHTGQHRSVGFARMEDRESAMLAIDKLKGLVLPNAPGALAPRIADSADQKRLKRLVGAVAAGAHPADDGGASLAMRSGAASPLMWSPVLVYTPAGSPPLPPLMPLPAP</sequence>
<comment type="caution">
    <text evidence="1">The sequence shown here is derived from an EMBL/GenBank/DDBJ whole genome shotgun (WGS) entry which is preliminary data.</text>
</comment>
<feature type="non-terminal residue" evidence="1">
    <location>
        <position position="382"/>
    </location>
</feature>
<protein>
    <submittedName>
        <fullName evidence="1">Uncharacterized protein</fullName>
    </submittedName>
</protein>
<dbReference type="EMBL" id="JANBUJ010001124">
    <property type="protein sequence ID" value="KAJ2768625.1"/>
    <property type="molecule type" value="Genomic_DNA"/>
</dbReference>
<keyword evidence="2" id="KW-1185">Reference proteome</keyword>
<evidence type="ECO:0000313" key="1">
    <source>
        <dbReference type="EMBL" id="KAJ2768625.1"/>
    </source>
</evidence>
<organism evidence="1 2">
    <name type="scientific">Coemansia nantahalensis</name>
    <dbReference type="NCBI Taxonomy" id="2789366"/>
    <lineage>
        <taxon>Eukaryota</taxon>
        <taxon>Fungi</taxon>
        <taxon>Fungi incertae sedis</taxon>
        <taxon>Zoopagomycota</taxon>
        <taxon>Kickxellomycotina</taxon>
        <taxon>Kickxellomycetes</taxon>
        <taxon>Kickxellales</taxon>
        <taxon>Kickxellaceae</taxon>
        <taxon>Coemansia</taxon>
    </lineage>
</organism>
<accession>A0ACC1JW60</accession>
<reference evidence="1" key="1">
    <citation type="submission" date="2022-07" db="EMBL/GenBank/DDBJ databases">
        <title>Phylogenomic reconstructions and comparative analyses of Kickxellomycotina fungi.</title>
        <authorList>
            <person name="Reynolds N.K."/>
            <person name="Stajich J.E."/>
            <person name="Barry K."/>
            <person name="Grigoriev I.V."/>
            <person name="Crous P."/>
            <person name="Smith M.E."/>
        </authorList>
    </citation>
    <scope>NUCLEOTIDE SEQUENCE</scope>
    <source>
        <strain evidence="1">CBS 109366</strain>
    </source>
</reference>